<comment type="caution">
    <text evidence="1">The sequence shown here is derived from an EMBL/GenBank/DDBJ whole genome shotgun (WGS) entry which is preliminary data.</text>
</comment>
<dbReference type="Gene3D" id="1.20.5.170">
    <property type="match status" value="1"/>
</dbReference>
<dbReference type="EMBL" id="CAMTCP010000297">
    <property type="protein sequence ID" value="CAI3696925.1"/>
    <property type="molecule type" value="Genomic_DNA"/>
</dbReference>
<evidence type="ECO:0000313" key="1">
    <source>
        <dbReference type="EMBL" id="CAI3696925.1"/>
    </source>
</evidence>
<dbReference type="RefSeq" id="WP_210886975.1">
    <property type="nucleotide sequence ID" value="NZ_CAMRXC010000291.1"/>
</dbReference>
<proteinExistence type="predicted"/>
<evidence type="ECO:0000313" key="2">
    <source>
        <dbReference type="Proteomes" id="UP001189143"/>
    </source>
</evidence>
<dbReference type="Proteomes" id="UP001189143">
    <property type="component" value="Unassembled WGS sequence"/>
</dbReference>
<name>A0AAD1YLK7_9CLOT</name>
<accession>A0AAD1YLK7</accession>
<reference evidence="1" key="1">
    <citation type="submission" date="2022-10" db="EMBL/GenBank/DDBJ databases">
        <authorList>
            <person name="Aires J."/>
            <person name="Mesa V."/>
        </authorList>
    </citation>
    <scope>NUCLEOTIDE SEQUENCE</scope>
    <source>
        <strain evidence="1">Clostridium neonatale JD116</strain>
    </source>
</reference>
<dbReference type="AlphaFoldDB" id="A0AAD1YLK7"/>
<gene>
    <name evidence="1" type="ORF">CNEO2_940015</name>
</gene>
<sequence length="101" mass="11770">MDDEILNQLKELFKTELEPIKETIKDIQAEQKKANERLTSLEEGQKRIEKKIDTIYDQTANLTEFRTETKQGIENIQKDINKLTNVTKTNCFDIADLKAVK</sequence>
<organism evidence="1 2">
    <name type="scientific">Clostridium neonatale</name>
    <dbReference type="NCBI Taxonomy" id="137838"/>
    <lineage>
        <taxon>Bacteria</taxon>
        <taxon>Bacillati</taxon>
        <taxon>Bacillota</taxon>
        <taxon>Clostridia</taxon>
        <taxon>Eubacteriales</taxon>
        <taxon>Clostridiaceae</taxon>
        <taxon>Clostridium</taxon>
    </lineage>
</organism>
<protein>
    <submittedName>
        <fullName evidence="1">Uncharacterized protein</fullName>
    </submittedName>
</protein>